<dbReference type="InterPro" id="IPR003656">
    <property type="entry name" value="Znf_BED"/>
</dbReference>
<dbReference type="Proteomes" id="UP001324115">
    <property type="component" value="Unassembled WGS sequence"/>
</dbReference>
<keyword evidence="1" id="KW-0479">Metal-binding</keyword>
<evidence type="ECO:0000256" key="2">
    <source>
        <dbReference type="ARBA" id="ARBA00022771"/>
    </source>
</evidence>
<protein>
    <recommendedName>
        <fullName evidence="9">BED-type domain-containing protein</fullName>
    </recommendedName>
</protein>
<keyword evidence="2 7" id="KW-0863">Zinc-finger</keyword>
<evidence type="ECO:0000313" key="11">
    <source>
        <dbReference type="Proteomes" id="UP001324115"/>
    </source>
</evidence>
<organism evidence="10 11">
    <name type="scientific">Quercus rubra</name>
    <name type="common">Northern red oak</name>
    <name type="synonym">Quercus borealis</name>
    <dbReference type="NCBI Taxonomy" id="3512"/>
    <lineage>
        <taxon>Eukaryota</taxon>
        <taxon>Viridiplantae</taxon>
        <taxon>Streptophyta</taxon>
        <taxon>Embryophyta</taxon>
        <taxon>Tracheophyta</taxon>
        <taxon>Spermatophyta</taxon>
        <taxon>Magnoliopsida</taxon>
        <taxon>eudicotyledons</taxon>
        <taxon>Gunneridae</taxon>
        <taxon>Pentapetalae</taxon>
        <taxon>rosids</taxon>
        <taxon>fabids</taxon>
        <taxon>Fagales</taxon>
        <taxon>Fagaceae</taxon>
        <taxon>Quercus</taxon>
    </lineage>
</organism>
<name>A0AAN7IQQ7_QUERU</name>
<dbReference type="EMBL" id="JAXUIC010000005">
    <property type="protein sequence ID" value="KAK4590558.1"/>
    <property type="molecule type" value="Genomic_DNA"/>
</dbReference>
<keyword evidence="4" id="KW-0805">Transcription regulation</keyword>
<evidence type="ECO:0000256" key="7">
    <source>
        <dbReference type="PROSITE-ProRule" id="PRU00027"/>
    </source>
</evidence>
<evidence type="ECO:0000256" key="4">
    <source>
        <dbReference type="ARBA" id="ARBA00023015"/>
    </source>
</evidence>
<gene>
    <name evidence="10" type="ORF">RGQ29_020924</name>
</gene>
<dbReference type="GO" id="GO:0008270">
    <property type="term" value="F:zinc ion binding"/>
    <property type="evidence" value="ECO:0007669"/>
    <property type="project" value="UniProtKB-KW"/>
</dbReference>
<dbReference type="SUPFAM" id="SSF53098">
    <property type="entry name" value="Ribonuclease H-like"/>
    <property type="match status" value="1"/>
</dbReference>
<dbReference type="GO" id="GO:0003677">
    <property type="term" value="F:DNA binding"/>
    <property type="evidence" value="ECO:0007669"/>
    <property type="project" value="UniProtKB-KW"/>
</dbReference>
<reference evidence="10 11" key="1">
    <citation type="journal article" date="2023" name="G3 (Bethesda)">
        <title>A haplotype-resolved chromosome-scale genome for Quercus rubra L. provides insights into the genetics of adaptive traits for red oak species.</title>
        <authorList>
            <person name="Kapoor B."/>
            <person name="Jenkins J."/>
            <person name="Schmutz J."/>
            <person name="Zhebentyayeva T."/>
            <person name="Kuelheim C."/>
            <person name="Coggeshall M."/>
            <person name="Heim C."/>
            <person name="Lasky J.R."/>
            <person name="Leites L."/>
            <person name="Islam-Faridi N."/>
            <person name="Romero-Severson J."/>
            <person name="DeLeo V.L."/>
            <person name="Lucas S.M."/>
            <person name="Lazic D."/>
            <person name="Gailing O."/>
            <person name="Carlson J."/>
            <person name="Staton M."/>
        </authorList>
    </citation>
    <scope>NUCLEOTIDE SEQUENCE [LARGE SCALE GENOMIC DNA]</scope>
    <source>
        <strain evidence="10">Pseudo-F2</strain>
    </source>
</reference>
<feature type="compositionally biased region" description="Low complexity" evidence="8">
    <location>
        <begin position="25"/>
        <end position="43"/>
    </location>
</feature>
<dbReference type="SMART" id="SM00614">
    <property type="entry name" value="ZnF_BED"/>
    <property type="match status" value="1"/>
</dbReference>
<dbReference type="AlphaFoldDB" id="A0AAN7IQQ7"/>
<keyword evidence="5" id="KW-0238">DNA-binding</keyword>
<keyword evidence="6" id="KW-0804">Transcription</keyword>
<sequence length="439" mass="50356">MTHRNNHIILDDLDEQGQHFESIGSPTTPVSPTSNVPTNNNTTLGSNPSVTNKKLKSEVWKIFDRVERIKQDGTKEIKTICSKCGDELAGGPSAGTNHLKRQMDIRDFQQLGKDKEGNLTTFIYTDANARNEVVEYLVRAKHPFTFVEKHDFTGMVQRGFTPQYKGFSASTAKRDIMKSFKFYKEKLKSILHAHGGRFCLTSDLWTSRNKLGFLSLTIHYIDSNWNLNKRIISFKMLESPHTGYNIANLISEELQYWGIIDKIFSITLDNATNNDTAEMFLKEKLSLPLHDGLSNLSSSVEKIKDVVRNINSSQARYELYIKCSELVRDFLKVFDDSTKNFCGVYYPTSCRVIIQLTNICAKFSKFYGQTFGIFDETLDLMRQKFDKYWGDIPLLFGMAIILDPRFKIEELNTIQSFQNSMTQLFDYYGNAYKNFDIGA</sequence>
<evidence type="ECO:0000313" key="10">
    <source>
        <dbReference type="EMBL" id="KAK4590558.1"/>
    </source>
</evidence>
<keyword evidence="3" id="KW-0862">Zinc</keyword>
<evidence type="ECO:0000256" key="6">
    <source>
        <dbReference type="ARBA" id="ARBA00023163"/>
    </source>
</evidence>
<keyword evidence="11" id="KW-1185">Reference proteome</keyword>
<evidence type="ECO:0000256" key="1">
    <source>
        <dbReference type="ARBA" id="ARBA00022723"/>
    </source>
</evidence>
<feature type="region of interest" description="Disordered" evidence="8">
    <location>
        <begin position="19"/>
        <end position="50"/>
    </location>
</feature>
<evidence type="ECO:0000259" key="9">
    <source>
        <dbReference type="PROSITE" id="PS50808"/>
    </source>
</evidence>
<feature type="domain" description="BED-type" evidence="9">
    <location>
        <begin position="54"/>
        <end position="106"/>
    </location>
</feature>
<accession>A0AAN7IQQ7</accession>
<comment type="caution">
    <text evidence="10">The sequence shown here is derived from an EMBL/GenBank/DDBJ whole genome shotgun (WGS) entry which is preliminary data.</text>
</comment>
<dbReference type="InterPro" id="IPR025525">
    <property type="entry name" value="hAT-like_transposase_RNase-H"/>
</dbReference>
<dbReference type="PANTHER" id="PTHR46481">
    <property type="entry name" value="ZINC FINGER BED DOMAIN-CONTAINING PROTEIN 4"/>
    <property type="match status" value="1"/>
</dbReference>
<dbReference type="InterPro" id="IPR052035">
    <property type="entry name" value="ZnF_BED_domain_contain"/>
</dbReference>
<evidence type="ECO:0000256" key="8">
    <source>
        <dbReference type="SAM" id="MobiDB-lite"/>
    </source>
</evidence>
<evidence type="ECO:0000256" key="3">
    <source>
        <dbReference type="ARBA" id="ARBA00022833"/>
    </source>
</evidence>
<dbReference type="PANTHER" id="PTHR46481:SF6">
    <property type="entry name" value="ZINC FINGER BED DOMAIN-CONTAINING PROTEIN RICESLEEPER 2-LIKE"/>
    <property type="match status" value="1"/>
</dbReference>
<dbReference type="Pfam" id="PF14372">
    <property type="entry name" value="hAT-like_RNase-H"/>
    <property type="match status" value="1"/>
</dbReference>
<proteinExistence type="predicted"/>
<dbReference type="InterPro" id="IPR012337">
    <property type="entry name" value="RNaseH-like_sf"/>
</dbReference>
<evidence type="ECO:0000256" key="5">
    <source>
        <dbReference type="ARBA" id="ARBA00023125"/>
    </source>
</evidence>
<dbReference type="PROSITE" id="PS50808">
    <property type="entry name" value="ZF_BED"/>
    <property type="match status" value="1"/>
</dbReference>